<feature type="non-terminal residue" evidence="2">
    <location>
        <position position="124"/>
    </location>
</feature>
<comment type="caution">
    <text evidence="2">The sequence shown here is derived from an EMBL/GenBank/DDBJ whole genome shotgun (WGS) entry which is preliminary data.</text>
</comment>
<protein>
    <submittedName>
        <fullName evidence="2">Uncharacterized protein</fullName>
    </submittedName>
</protein>
<reference evidence="2" key="1">
    <citation type="submission" date="2022-02" db="EMBL/GenBank/DDBJ databases">
        <authorList>
            <person name="Henning P.M."/>
            <person name="McCubbin A.G."/>
            <person name="Shore J.S."/>
        </authorList>
    </citation>
    <scope>NUCLEOTIDE SEQUENCE</scope>
    <source>
        <strain evidence="2">F60SS</strain>
        <tissue evidence="2">Leaves</tissue>
    </source>
</reference>
<evidence type="ECO:0000313" key="3">
    <source>
        <dbReference type="Proteomes" id="UP001141552"/>
    </source>
</evidence>
<feature type="transmembrane region" description="Helical" evidence="1">
    <location>
        <begin position="20"/>
        <end position="43"/>
    </location>
</feature>
<dbReference type="AlphaFoldDB" id="A0A9Q0FHE4"/>
<gene>
    <name evidence="2" type="ORF">Tsubulata_023049</name>
</gene>
<organism evidence="2 3">
    <name type="scientific">Turnera subulata</name>
    <dbReference type="NCBI Taxonomy" id="218843"/>
    <lineage>
        <taxon>Eukaryota</taxon>
        <taxon>Viridiplantae</taxon>
        <taxon>Streptophyta</taxon>
        <taxon>Embryophyta</taxon>
        <taxon>Tracheophyta</taxon>
        <taxon>Spermatophyta</taxon>
        <taxon>Magnoliopsida</taxon>
        <taxon>eudicotyledons</taxon>
        <taxon>Gunneridae</taxon>
        <taxon>Pentapetalae</taxon>
        <taxon>rosids</taxon>
        <taxon>fabids</taxon>
        <taxon>Malpighiales</taxon>
        <taxon>Passifloraceae</taxon>
        <taxon>Turnera</taxon>
    </lineage>
</organism>
<proteinExistence type="predicted"/>
<keyword evidence="1" id="KW-0472">Membrane</keyword>
<sequence>FPHFLSPLPHLQPPLPDFSLLVFLTLSGSFLSSFSFTVGRYCVLPISRRSHSLSRRHLHISLLVLRFSRGQQEGGSTRRRRWLLHRRLSGVLSGAETLVEDSSNGFESSASWFNKVQVSEFRFW</sequence>
<accession>A0A9Q0FHE4</accession>
<keyword evidence="3" id="KW-1185">Reference proteome</keyword>
<keyword evidence="1" id="KW-1133">Transmembrane helix</keyword>
<evidence type="ECO:0000313" key="2">
    <source>
        <dbReference type="EMBL" id="KAJ4830421.1"/>
    </source>
</evidence>
<name>A0A9Q0FHE4_9ROSI</name>
<dbReference type="EMBL" id="JAKUCV010005642">
    <property type="protein sequence ID" value="KAJ4830421.1"/>
    <property type="molecule type" value="Genomic_DNA"/>
</dbReference>
<reference evidence="2" key="2">
    <citation type="journal article" date="2023" name="Plants (Basel)">
        <title>Annotation of the Turnera subulata (Passifloraceae) Draft Genome Reveals the S-Locus Evolved after the Divergence of Turneroideae from Passifloroideae in a Stepwise Manner.</title>
        <authorList>
            <person name="Henning P.M."/>
            <person name="Roalson E.H."/>
            <person name="Mir W."/>
            <person name="McCubbin A.G."/>
            <person name="Shore J.S."/>
        </authorList>
    </citation>
    <scope>NUCLEOTIDE SEQUENCE</scope>
    <source>
        <strain evidence="2">F60SS</strain>
    </source>
</reference>
<evidence type="ECO:0000256" key="1">
    <source>
        <dbReference type="SAM" id="Phobius"/>
    </source>
</evidence>
<dbReference type="Proteomes" id="UP001141552">
    <property type="component" value="Unassembled WGS sequence"/>
</dbReference>
<keyword evidence="1" id="KW-0812">Transmembrane</keyword>